<protein>
    <submittedName>
        <fullName evidence="1">Uncharacterized protein</fullName>
    </submittedName>
</protein>
<dbReference type="AlphaFoldDB" id="A0AB39VJR7"/>
<name>A0AB39VJR7_9FUSO</name>
<gene>
    <name evidence="1" type="ORF">AB8B22_03645</name>
</gene>
<evidence type="ECO:0000313" key="1">
    <source>
        <dbReference type="EMBL" id="XDU67518.1"/>
    </source>
</evidence>
<sequence length="314" mass="36444">MIKLIEIYRKEIIKYLFEIKSFSQSWENSWKKEILTLLNNEELNEVNFFKLGENLRRIFLLTSSGDRGQGEVSSAGTGWESLLAWYLNLGLIGTRTIVIKPKKKFNFDTIQKTITVNYGNFISNSESDLIAVTFPPKKDIAYSVEKLEEYENKVFSIDLLEELDAYSVDKINLFLNKIIENNISKIEVNVIQCKTNWNDNAQIPMGWDIIYSSTGFTKDNIKIGRDGFSIHKIKDFRYSFITVPTQKNLDKIKETSTQVLRVNKLSGGIFWGEKTKLNVAKNINEIFNDNFHESYNEIKFNERIKNLDLKEIGL</sequence>
<dbReference type="EMBL" id="CP165644">
    <property type="protein sequence ID" value="XDU67518.1"/>
    <property type="molecule type" value="Genomic_DNA"/>
</dbReference>
<reference evidence="1" key="1">
    <citation type="submission" date="2024-07" db="EMBL/GenBank/DDBJ databases">
        <authorList>
            <person name="Li X.-J."/>
            <person name="Wang X."/>
        </authorList>
    </citation>
    <scope>NUCLEOTIDE SEQUENCE</scope>
    <source>
        <strain evidence="1">HSP-334</strain>
    </source>
</reference>
<accession>A0AB39VJR7</accession>
<dbReference type="RefSeq" id="WP_369711696.1">
    <property type="nucleotide sequence ID" value="NZ_CP165644.1"/>
</dbReference>
<organism evidence="1">
    <name type="scientific">Leptotrichia rugosa</name>
    <dbReference type="NCBI Taxonomy" id="3239302"/>
    <lineage>
        <taxon>Bacteria</taxon>
        <taxon>Fusobacteriati</taxon>
        <taxon>Fusobacteriota</taxon>
        <taxon>Fusobacteriia</taxon>
        <taxon>Fusobacteriales</taxon>
        <taxon>Leptotrichiaceae</taxon>
        <taxon>Leptotrichia</taxon>
    </lineage>
</organism>
<proteinExistence type="predicted"/>
<dbReference type="KEGG" id="lrug:AB8B22_03645"/>